<evidence type="ECO:0000256" key="1">
    <source>
        <dbReference type="ARBA" id="ARBA00021292"/>
    </source>
</evidence>
<gene>
    <name evidence="6" type="ORF">ACE11A_14805</name>
</gene>
<protein>
    <recommendedName>
        <fullName evidence="1">D-inositol 3-phosphate glycosyltransferase</fullName>
    </recommendedName>
</protein>
<dbReference type="GO" id="GO:0016757">
    <property type="term" value="F:glycosyltransferase activity"/>
    <property type="evidence" value="ECO:0007669"/>
    <property type="project" value="UniProtKB-KW"/>
</dbReference>
<dbReference type="Pfam" id="PF00534">
    <property type="entry name" value="Glycos_transf_1"/>
    <property type="match status" value="1"/>
</dbReference>
<evidence type="ECO:0000256" key="3">
    <source>
        <dbReference type="ARBA" id="ARBA00022679"/>
    </source>
</evidence>
<dbReference type="InterPro" id="IPR001296">
    <property type="entry name" value="Glyco_trans_1"/>
</dbReference>
<feature type="domain" description="Glycosyl transferase family 1" evidence="4">
    <location>
        <begin position="196"/>
        <end position="352"/>
    </location>
</feature>
<keyword evidence="3 6" id="KW-0808">Transferase</keyword>
<dbReference type="RefSeq" id="WP_375063568.1">
    <property type="nucleotide sequence ID" value="NZ_JBHGBT010000012.1"/>
</dbReference>
<dbReference type="Pfam" id="PF13439">
    <property type="entry name" value="Glyco_transf_4"/>
    <property type="match status" value="1"/>
</dbReference>
<dbReference type="PANTHER" id="PTHR12526:SF627">
    <property type="entry name" value="D-RHAMNOSYLTRANSFERASE WBPZ"/>
    <property type="match status" value="1"/>
</dbReference>
<dbReference type="EMBL" id="JBHGBT010000012">
    <property type="protein sequence ID" value="MFB4195623.1"/>
    <property type="molecule type" value="Genomic_DNA"/>
</dbReference>
<name>A0ABV4ZNS7_9ACTN</name>
<keyword evidence="7" id="KW-1185">Reference proteome</keyword>
<dbReference type="PANTHER" id="PTHR12526">
    <property type="entry name" value="GLYCOSYLTRANSFERASE"/>
    <property type="match status" value="1"/>
</dbReference>
<dbReference type="InterPro" id="IPR028098">
    <property type="entry name" value="Glyco_trans_4-like_N"/>
</dbReference>
<reference evidence="6 7" key="1">
    <citation type="submission" date="2024-09" db="EMBL/GenBank/DDBJ databases">
        <title>Draft genome sequence of multifaceted antimicrobials producing Streptomyces sp. strain FH1.</title>
        <authorList>
            <person name="Hassan F."/>
            <person name="Ali H."/>
            <person name="Hassan N."/>
            <person name="Nawaz A."/>
        </authorList>
    </citation>
    <scope>NUCLEOTIDE SEQUENCE [LARGE SCALE GENOMIC DNA]</scope>
    <source>
        <strain evidence="6 7">FH1</strain>
    </source>
</reference>
<proteinExistence type="predicted"/>
<comment type="caution">
    <text evidence="6">The sequence shown here is derived from an EMBL/GenBank/DDBJ whole genome shotgun (WGS) entry which is preliminary data.</text>
</comment>
<evidence type="ECO:0000256" key="2">
    <source>
        <dbReference type="ARBA" id="ARBA00022676"/>
    </source>
</evidence>
<dbReference type="SUPFAM" id="SSF53756">
    <property type="entry name" value="UDP-Glycosyltransferase/glycogen phosphorylase"/>
    <property type="match status" value="1"/>
</dbReference>
<dbReference type="Proteomes" id="UP001577267">
    <property type="component" value="Unassembled WGS sequence"/>
</dbReference>
<organism evidence="6 7">
    <name type="scientific">Streptomyces carpaticus</name>
    <dbReference type="NCBI Taxonomy" id="285558"/>
    <lineage>
        <taxon>Bacteria</taxon>
        <taxon>Bacillati</taxon>
        <taxon>Actinomycetota</taxon>
        <taxon>Actinomycetes</taxon>
        <taxon>Kitasatosporales</taxon>
        <taxon>Streptomycetaceae</taxon>
        <taxon>Streptomyces</taxon>
    </lineage>
</organism>
<dbReference type="Gene3D" id="3.40.50.2000">
    <property type="entry name" value="Glycogen Phosphorylase B"/>
    <property type="match status" value="2"/>
</dbReference>
<evidence type="ECO:0000259" key="5">
    <source>
        <dbReference type="Pfam" id="PF13439"/>
    </source>
</evidence>
<accession>A0ABV4ZNS7</accession>
<evidence type="ECO:0000313" key="6">
    <source>
        <dbReference type="EMBL" id="MFB4195623.1"/>
    </source>
</evidence>
<sequence>MKISFLLHNGYGIGGTIRTTFNLAQALAPRHEVEIISVLRHREQPYLALDPRVRMRALVDLSTEQDDPRHGRPPRVFPAGDSRRFQYSALTDERIAAALGALDADVAIGTRAGLNVHLALQAPDRVVKVAQEHLTLDGHPSRMRNAMRRVYPRLDGITTVTRADAAAYRRKLGLSGVRVEALPNSVPEPAIAPAEGRARVVIAAGRLHRVKRFDRLIDAWAQLAGRFPAWQLRIYGHGPERDALRRLIDAYALNDQVFLMGPATPLEAEWVKGSIAVLTSEFEPFGMTLVEAMRCGLPVVATDCPHGPREIVADGQDGRLVPVGDRAALAGALAGLMADGALRRRMGERARENAARFDPVPVVERAESLFGELLAAKHAAAPRRRAGLLRGVGAAVLSGGYAVRDLTWAAGAATVRTARRAR</sequence>
<evidence type="ECO:0000259" key="4">
    <source>
        <dbReference type="Pfam" id="PF00534"/>
    </source>
</evidence>
<feature type="domain" description="Glycosyltransferase subfamily 4-like N-terminal" evidence="5">
    <location>
        <begin position="13"/>
        <end position="186"/>
    </location>
</feature>
<dbReference type="CDD" id="cd03820">
    <property type="entry name" value="GT4_AmsD-like"/>
    <property type="match status" value="1"/>
</dbReference>
<keyword evidence="2 6" id="KW-0328">Glycosyltransferase</keyword>
<evidence type="ECO:0000313" key="7">
    <source>
        <dbReference type="Proteomes" id="UP001577267"/>
    </source>
</evidence>